<feature type="domain" description="Response regulatory" evidence="9">
    <location>
        <begin position="3"/>
        <end position="117"/>
    </location>
</feature>
<dbReference type="InterPro" id="IPR036388">
    <property type="entry name" value="WH-like_DNA-bd_sf"/>
</dbReference>
<dbReference type="InterPro" id="IPR016032">
    <property type="entry name" value="Sig_transdc_resp-reg_C-effctor"/>
</dbReference>
<dbReference type="SUPFAM" id="SSF52172">
    <property type="entry name" value="CheY-like"/>
    <property type="match status" value="1"/>
</dbReference>
<protein>
    <submittedName>
        <fullName evidence="11">OmpR family DNA-binding response regulator</fullName>
    </submittedName>
</protein>
<keyword evidence="2" id="KW-0902">Two-component regulatory system</keyword>
<dbReference type="FunFam" id="1.10.10.10:FF:000018">
    <property type="entry name" value="DNA-binding response regulator ResD"/>
    <property type="match status" value="1"/>
</dbReference>
<dbReference type="OrthoDB" id="9790442at2"/>
<organism evidence="11 12">
    <name type="scientific">Agrilactobacillus composti DSM 18527 = JCM 14202</name>
    <dbReference type="NCBI Taxonomy" id="1423734"/>
    <lineage>
        <taxon>Bacteria</taxon>
        <taxon>Bacillati</taxon>
        <taxon>Bacillota</taxon>
        <taxon>Bacilli</taxon>
        <taxon>Lactobacillales</taxon>
        <taxon>Lactobacillaceae</taxon>
        <taxon>Agrilactobacillus</taxon>
    </lineage>
</organism>
<dbReference type="PANTHER" id="PTHR48111">
    <property type="entry name" value="REGULATOR OF RPOS"/>
    <property type="match status" value="1"/>
</dbReference>
<dbReference type="Gene3D" id="3.40.50.2300">
    <property type="match status" value="1"/>
</dbReference>
<sequence length="232" mass="26504">MDRILVVDDEPAILTLLKYNLTQEGYEVTTAQDGQEALNLAFNQQFDFIILDLMLPHIDGLEITRRLRIEKIKTPIMILTAKDSETDKIVGLEIGADDYVTKPFSPREIIARIKAIKRRLNKGEPDKAAQSERYITVGDLTIDQDQMIATKNGKNLLLTPKEYKLLAYLMHRPGRVLSREALLNGVWGFDYAAESRMVDIQISHLRDKVETDPKQAQFIKTVRGFGYKLEVK</sequence>
<feature type="DNA-binding region" description="OmpR/PhoB-type" evidence="8">
    <location>
        <begin position="132"/>
        <end position="231"/>
    </location>
</feature>
<evidence type="ECO:0000256" key="6">
    <source>
        <dbReference type="ARBA" id="ARBA00023163"/>
    </source>
</evidence>
<dbReference type="GO" id="GO:0000976">
    <property type="term" value="F:transcription cis-regulatory region binding"/>
    <property type="evidence" value="ECO:0007669"/>
    <property type="project" value="TreeGrafter"/>
</dbReference>
<evidence type="ECO:0000313" key="12">
    <source>
        <dbReference type="Proteomes" id="UP000051236"/>
    </source>
</evidence>
<evidence type="ECO:0000256" key="3">
    <source>
        <dbReference type="ARBA" id="ARBA00023015"/>
    </source>
</evidence>
<dbReference type="PROSITE" id="PS51755">
    <property type="entry name" value="OMPR_PHOB"/>
    <property type="match status" value="1"/>
</dbReference>
<dbReference type="Pfam" id="PF00072">
    <property type="entry name" value="Response_reg"/>
    <property type="match status" value="1"/>
</dbReference>
<dbReference type="PROSITE" id="PS50110">
    <property type="entry name" value="RESPONSE_REGULATORY"/>
    <property type="match status" value="1"/>
</dbReference>
<dbReference type="GO" id="GO:0000156">
    <property type="term" value="F:phosphorelay response regulator activity"/>
    <property type="evidence" value="ECO:0007669"/>
    <property type="project" value="TreeGrafter"/>
</dbReference>
<dbReference type="SMART" id="SM00862">
    <property type="entry name" value="Trans_reg_C"/>
    <property type="match status" value="1"/>
</dbReference>
<dbReference type="STRING" id="1423734.FC83_GL001154"/>
<dbReference type="Pfam" id="PF00486">
    <property type="entry name" value="Trans_reg_C"/>
    <property type="match status" value="1"/>
</dbReference>
<keyword evidence="5" id="KW-0010">Activator</keyword>
<dbReference type="EMBL" id="AZGA01000084">
    <property type="protein sequence ID" value="KRM31150.1"/>
    <property type="molecule type" value="Genomic_DNA"/>
</dbReference>
<evidence type="ECO:0000256" key="4">
    <source>
        <dbReference type="ARBA" id="ARBA00023125"/>
    </source>
</evidence>
<dbReference type="GO" id="GO:0032993">
    <property type="term" value="C:protein-DNA complex"/>
    <property type="evidence" value="ECO:0007669"/>
    <property type="project" value="TreeGrafter"/>
</dbReference>
<dbReference type="InterPro" id="IPR039420">
    <property type="entry name" value="WalR-like"/>
</dbReference>
<dbReference type="InterPro" id="IPR001789">
    <property type="entry name" value="Sig_transdc_resp-reg_receiver"/>
</dbReference>
<keyword evidence="12" id="KW-1185">Reference proteome</keyword>
<proteinExistence type="predicted"/>
<dbReference type="eggNOG" id="COG0745">
    <property type="taxonomic scope" value="Bacteria"/>
</dbReference>
<reference evidence="11 12" key="1">
    <citation type="journal article" date="2015" name="Genome Announc.">
        <title>Expanding the biotechnology potential of lactobacilli through comparative genomics of 213 strains and associated genera.</title>
        <authorList>
            <person name="Sun Z."/>
            <person name="Harris H.M."/>
            <person name="McCann A."/>
            <person name="Guo C."/>
            <person name="Argimon S."/>
            <person name="Zhang W."/>
            <person name="Yang X."/>
            <person name="Jeffery I.B."/>
            <person name="Cooney J.C."/>
            <person name="Kagawa T.F."/>
            <person name="Liu W."/>
            <person name="Song Y."/>
            <person name="Salvetti E."/>
            <person name="Wrobel A."/>
            <person name="Rasinkangas P."/>
            <person name="Parkhill J."/>
            <person name="Rea M.C."/>
            <person name="O'Sullivan O."/>
            <person name="Ritari J."/>
            <person name="Douillard F.P."/>
            <person name="Paul Ross R."/>
            <person name="Yang R."/>
            <person name="Briner A.E."/>
            <person name="Felis G.E."/>
            <person name="de Vos W.M."/>
            <person name="Barrangou R."/>
            <person name="Klaenhammer T.R."/>
            <person name="Caufield P.W."/>
            <person name="Cui Y."/>
            <person name="Zhang H."/>
            <person name="O'Toole P.W."/>
        </authorList>
    </citation>
    <scope>NUCLEOTIDE SEQUENCE [LARGE SCALE GENOMIC DNA]</scope>
    <source>
        <strain evidence="11 12">DSM 18527</strain>
    </source>
</reference>
<gene>
    <name evidence="11" type="ORF">FC83_GL001154</name>
</gene>
<dbReference type="PATRIC" id="fig|1423734.3.peg.1166"/>
<feature type="domain" description="OmpR/PhoB-type" evidence="10">
    <location>
        <begin position="132"/>
        <end position="231"/>
    </location>
</feature>
<dbReference type="SUPFAM" id="SSF46894">
    <property type="entry name" value="C-terminal effector domain of the bipartite response regulators"/>
    <property type="match status" value="1"/>
</dbReference>
<dbReference type="FunFam" id="3.40.50.2300:FF:000001">
    <property type="entry name" value="DNA-binding response regulator PhoB"/>
    <property type="match status" value="1"/>
</dbReference>
<dbReference type="CDD" id="cd00383">
    <property type="entry name" value="trans_reg_C"/>
    <property type="match status" value="1"/>
</dbReference>
<dbReference type="GO" id="GO:0006355">
    <property type="term" value="P:regulation of DNA-templated transcription"/>
    <property type="evidence" value="ECO:0007669"/>
    <property type="project" value="InterPro"/>
</dbReference>
<keyword evidence="3" id="KW-0805">Transcription regulation</keyword>
<dbReference type="AlphaFoldDB" id="X0PGD6"/>
<evidence type="ECO:0000259" key="9">
    <source>
        <dbReference type="PROSITE" id="PS50110"/>
    </source>
</evidence>
<comment type="caution">
    <text evidence="11">The sequence shown here is derived from an EMBL/GenBank/DDBJ whole genome shotgun (WGS) entry which is preliminary data.</text>
</comment>
<dbReference type="Proteomes" id="UP000051236">
    <property type="component" value="Unassembled WGS sequence"/>
</dbReference>
<keyword evidence="4 8" id="KW-0238">DNA-binding</keyword>
<keyword evidence="6" id="KW-0804">Transcription</keyword>
<dbReference type="InterPro" id="IPR011006">
    <property type="entry name" value="CheY-like_superfamily"/>
</dbReference>
<evidence type="ECO:0000256" key="5">
    <source>
        <dbReference type="ARBA" id="ARBA00023159"/>
    </source>
</evidence>
<keyword evidence="1 7" id="KW-0597">Phosphoprotein</keyword>
<dbReference type="SMART" id="SM00448">
    <property type="entry name" value="REC"/>
    <property type="match status" value="1"/>
</dbReference>
<evidence type="ECO:0000256" key="1">
    <source>
        <dbReference type="ARBA" id="ARBA00022553"/>
    </source>
</evidence>
<name>X0PGD6_9LACO</name>
<accession>X0PGD6</accession>
<evidence type="ECO:0000259" key="10">
    <source>
        <dbReference type="PROSITE" id="PS51755"/>
    </source>
</evidence>
<dbReference type="Gene3D" id="1.10.10.10">
    <property type="entry name" value="Winged helix-like DNA-binding domain superfamily/Winged helix DNA-binding domain"/>
    <property type="match status" value="1"/>
</dbReference>
<feature type="modified residue" description="4-aspartylphosphate" evidence="7">
    <location>
        <position position="52"/>
    </location>
</feature>
<dbReference type="RefSeq" id="WP_035454721.1">
    <property type="nucleotide sequence ID" value="NZ_AZGA01000084.1"/>
</dbReference>
<dbReference type="Gene3D" id="6.10.250.690">
    <property type="match status" value="1"/>
</dbReference>
<dbReference type="GO" id="GO:0005829">
    <property type="term" value="C:cytosol"/>
    <property type="evidence" value="ECO:0007669"/>
    <property type="project" value="TreeGrafter"/>
</dbReference>
<evidence type="ECO:0000256" key="8">
    <source>
        <dbReference type="PROSITE-ProRule" id="PRU01091"/>
    </source>
</evidence>
<evidence type="ECO:0000256" key="2">
    <source>
        <dbReference type="ARBA" id="ARBA00023012"/>
    </source>
</evidence>
<dbReference type="InterPro" id="IPR001867">
    <property type="entry name" value="OmpR/PhoB-type_DNA-bd"/>
</dbReference>
<evidence type="ECO:0000313" key="11">
    <source>
        <dbReference type="EMBL" id="KRM31150.1"/>
    </source>
</evidence>
<evidence type="ECO:0000256" key="7">
    <source>
        <dbReference type="PROSITE-ProRule" id="PRU00169"/>
    </source>
</evidence>
<dbReference type="PANTHER" id="PTHR48111:SF73">
    <property type="entry name" value="ALKALINE PHOSPHATASE SYNTHESIS TRANSCRIPTIONAL REGULATORY PROTEIN PHOP"/>
    <property type="match status" value="1"/>
</dbReference>